<proteinExistence type="predicted"/>
<name>A0A392SHK4_9FABA</name>
<accession>A0A392SHK4</accession>
<dbReference type="EMBL" id="LXQA010386012">
    <property type="protein sequence ID" value="MCI48378.1"/>
    <property type="molecule type" value="Genomic_DNA"/>
</dbReference>
<keyword evidence="2" id="KW-1185">Reference proteome</keyword>
<organism evidence="1 2">
    <name type="scientific">Trifolium medium</name>
    <dbReference type="NCBI Taxonomy" id="97028"/>
    <lineage>
        <taxon>Eukaryota</taxon>
        <taxon>Viridiplantae</taxon>
        <taxon>Streptophyta</taxon>
        <taxon>Embryophyta</taxon>
        <taxon>Tracheophyta</taxon>
        <taxon>Spermatophyta</taxon>
        <taxon>Magnoliopsida</taxon>
        <taxon>eudicotyledons</taxon>
        <taxon>Gunneridae</taxon>
        <taxon>Pentapetalae</taxon>
        <taxon>rosids</taxon>
        <taxon>fabids</taxon>
        <taxon>Fabales</taxon>
        <taxon>Fabaceae</taxon>
        <taxon>Papilionoideae</taxon>
        <taxon>50 kb inversion clade</taxon>
        <taxon>NPAAA clade</taxon>
        <taxon>Hologalegina</taxon>
        <taxon>IRL clade</taxon>
        <taxon>Trifolieae</taxon>
        <taxon>Trifolium</taxon>
    </lineage>
</organism>
<evidence type="ECO:0000313" key="2">
    <source>
        <dbReference type="Proteomes" id="UP000265520"/>
    </source>
</evidence>
<evidence type="ECO:0000313" key="1">
    <source>
        <dbReference type="EMBL" id="MCI48378.1"/>
    </source>
</evidence>
<feature type="non-terminal residue" evidence="1">
    <location>
        <position position="68"/>
    </location>
</feature>
<dbReference type="AlphaFoldDB" id="A0A392SHK4"/>
<dbReference type="Proteomes" id="UP000265520">
    <property type="component" value="Unassembled WGS sequence"/>
</dbReference>
<comment type="caution">
    <text evidence="1">The sequence shown here is derived from an EMBL/GenBank/DDBJ whole genome shotgun (WGS) entry which is preliminary data.</text>
</comment>
<reference evidence="1 2" key="1">
    <citation type="journal article" date="2018" name="Front. Plant Sci.">
        <title>Red Clover (Trifolium pratense) and Zigzag Clover (T. medium) - A Picture of Genomic Similarities and Differences.</title>
        <authorList>
            <person name="Dluhosova J."/>
            <person name="Istvanek J."/>
            <person name="Nedelnik J."/>
            <person name="Repkova J."/>
        </authorList>
    </citation>
    <scope>NUCLEOTIDE SEQUENCE [LARGE SCALE GENOMIC DNA]</scope>
    <source>
        <strain evidence="2">cv. 10/8</strain>
        <tissue evidence="1">Leaf</tissue>
    </source>
</reference>
<protein>
    <recommendedName>
        <fullName evidence="3">Receptor-like kinase</fullName>
    </recommendedName>
</protein>
<sequence>MVVEEEGVKNVIWRWRRRLFQWEEELAEVCRGLVLGVVRKEEEEDRWQWGGESYTVDYGLASAPVYRR</sequence>
<evidence type="ECO:0008006" key="3">
    <source>
        <dbReference type="Google" id="ProtNLM"/>
    </source>
</evidence>